<name>A0A8H7FBV0_AGABI</name>
<gene>
    <name evidence="1" type="ORF">Agabi119p4_1115</name>
</gene>
<organism evidence="1 2">
    <name type="scientific">Agaricus bisporus var. burnettii</name>
    <dbReference type="NCBI Taxonomy" id="192524"/>
    <lineage>
        <taxon>Eukaryota</taxon>
        <taxon>Fungi</taxon>
        <taxon>Dikarya</taxon>
        <taxon>Basidiomycota</taxon>
        <taxon>Agaricomycotina</taxon>
        <taxon>Agaricomycetes</taxon>
        <taxon>Agaricomycetidae</taxon>
        <taxon>Agaricales</taxon>
        <taxon>Agaricineae</taxon>
        <taxon>Agaricaceae</taxon>
        <taxon>Agaricus</taxon>
    </lineage>
</organism>
<comment type="caution">
    <text evidence="1">The sequence shown here is derived from an EMBL/GenBank/DDBJ whole genome shotgun (WGS) entry which is preliminary data.</text>
</comment>
<dbReference type="AlphaFoldDB" id="A0A8H7FBV0"/>
<protein>
    <submittedName>
        <fullName evidence="1">Uncharacterized protein</fullName>
    </submittedName>
</protein>
<dbReference type="EMBL" id="JABXXO010000001">
    <property type="protein sequence ID" value="KAF7784950.1"/>
    <property type="molecule type" value="Genomic_DNA"/>
</dbReference>
<evidence type="ECO:0000313" key="2">
    <source>
        <dbReference type="Proteomes" id="UP000629468"/>
    </source>
</evidence>
<proteinExistence type="predicted"/>
<reference evidence="1 2" key="1">
    <citation type="journal article" name="Sci. Rep.">
        <title>Telomere-to-telomere assembled and centromere annotated genomes of the two main subspecies of the button mushroom Agaricus bisporus reveal especially polymorphic chromosome ends.</title>
        <authorList>
            <person name="Sonnenberg A.S.M."/>
            <person name="Sedaghat-Telgerd N."/>
            <person name="Lavrijssen B."/>
            <person name="Ohm R.A."/>
            <person name="Hendrickx P.M."/>
            <person name="Scholtmeijer K."/>
            <person name="Baars J.J.P."/>
            <person name="van Peer A."/>
        </authorList>
    </citation>
    <scope>NUCLEOTIDE SEQUENCE [LARGE SCALE GENOMIC DNA]</scope>
    <source>
        <strain evidence="1 2">H119_p4</strain>
    </source>
</reference>
<accession>A0A8H7FBV0</accession>
<evidence type="ECO:0000313" key="1">
    <source>
        <dbReference type="EMBL" id="KAF7784950.1"/>
    </source>
</evidence>
<sequence>MITLNIDSRLALPNIYPPIRRIQIPAYIRLFRYRSDFRPVPVISSSLPPPHSRLLRLHRAYDLFTRKQIPETTPQISGSMFDHTPPLRALFNRPQQLFTQHTKPYIYHCFGV</sequence>
<dbReference type="Proteomes" id="UP000629468">
    <property type="component" value="Unassembled WGS sequence"/>
</dbReference>